<proteinExistence type="predicted"/>
<dbReference type="InterPro" id="IPR048502">
    <property type="entry name" value="NamZ_N"/>
</dbReference>
<feature type="domain" description="Peptidoglycan beta-N-acetylmuramidase NamZ C-terminal" evidence="2">
    <location>
        <begin position="258"/>
        <end position="418"/>
    </location>
</feature>
<dbReference type="Pfam" id="PF20732">
    <property type="entry name" value="NamZ_C"/>
    <property type="match status" value="1"/>
</dbReference>
<reference evidence="3" key="1">
    <citation type="journal article" date="2011" name="Environ. Microbiol.">
        <title>Genomic insights into the metabolic potential of the polycyclic aromatic hydrocarbon degrading sulfate-reducing Deltaproteobacterium N47.</title>
        <authorList>
            <person name="Bergmann F."/>
            <person name="Selesi D."/>
            <person name="Weinmaier T."/>
            <person name="Tischler P."/>
            <person name="Rattei T."/>
            <person name="Meckenstock R.U."/>
        </authorList>
    </citation>
    <scope>NUCLEOTIDE SEQUENCE</scope>
</reference>
<dbReference type="PANTHER" id="PTHR42915:SF1">
    <property type="entry name" value="PEPTIDOGLYCAN BETA-N-ACETYLMURAMIDASE NAMZ"/>
    <property type="match status" value="1"/>
</dbReference>
<dbReference type="InterPro" id="IPR008302">
    <property type="entry name" value="NamZ"/>
</dbReference>
<dbReference type="PIRSF" id="PIRSF016719">
    <property type="entry name" value="UCP016719"/>
    <property type="match status" value="1"/>
</dbReference>
<organism evidence="3">
    <name type="scientific">uncultured Desulfobacterium sp</name>
    <dbReference type="NCBI Taxonomy" id="201089"/>
    <lineage>
        <taxon>Bacteria</taxon>
        <taxon>Pseudomonadati</taxon>
        <taxon>Thermodesulfobacteriota</taxon>
        <taxon>Desulfobacteria</taxon>
        <taxon>Desulfobacterales</taxon>
        <taxon>Desulfobacteriaceae</taxon>
        <taxon>Desulfobacterium</taxon>
        <taxon>environmental samples</taxon>
    </lineage>
</organism>
<protein>
    <submittedName>
        <fullName evidence="3">Uncharacterized protein ybbC</fullName>
    </submittedName>
</protein>
<gene>
    <name evidence="3" type="ORF">N47_G38470</name>
</gene>
<dbReference type="Pfam" id="PF07075">
    <property type="entry name" value="NamZ_N"/>
    <property type="match status" value="1"/>
</dbReference>
<name>E1YD79_9BACT</name>
<evidence type="ECO:0000259" key="2">
    <source>
        <dbReference type="Pfam" id="PF20732"/>
    </source>
</evidence>
<accession>E1YD79</accession>
<dbReference type="EMBL" id="FR695868">
    <property type="protein sequence ID" value="CBX28523.1"/>
    <property type="molecule type" value="Genomic_DNA"/>
</dbReference>
<evidence type="ECO:0000259" key="1">
    <source>
        <dbReference type="Pfam" id="PF07075"/>
    </source>
</evidence>
<dbReference type="InterPro" id="IPR048503">
    <property type="entry name" value="NamZ_C"/>
</dbReference>
<dbReference type="GO" id="GO:0033922">
    <property type="term" value="F:peptidoglycan beta-N-acetylmuramidase activity"/>
    <property type="evidence" value="ECO:0007669"/>
    <property type="project" value="InterPro"/>
</dbReference>
<sequence>MKMESGISIPKISKKYGAANNLRRFFCKMATVFSGLENFIKSPPSYIQGKRLGLLCNPASVNRNFVHARQLINEKFPGKLSALYSPQHGFFSEKQDNMIESENIIDNTTGVQVFSLYGKTRIPSKEMFEPIDILLIDLQDAGTRVYTFIYTMSYCLEAAKKFGKKVVILDRPNPIGGVAVEGNCLSLEYISFVGRYPIPMRHGLTIGELALLFNKHYAIDCDLEVIPMKGWRRKMFFSDTSLPWIPPSPNLPTPVSAIVYPGQVILEGTNISEGRGTTQPFEIFGAPFIECDKIISFLGTNKFSGAILRPIAFEPTSNKWQGELCRGFQIHVTDQDKYKPYYSTVKILQAVFQCYSNHFAWKLPPYEYEFEKYPVDLITGNAAIRAAIENNDDIEEIEKSWRDEIEQFLDISRKYHIYSL</sequence>
<dbReference type="Gene3D" id="3.90.1150.140">
    <property type="match status" value="1"/>
</dbReference>
<dbReference type="PANTHER" id="PTHR42915">
    <property type="entry name" value="HYPOTHETICAL 460 KDA PROTEIN IN FEUA-SIGW INTERGENIC REGION [PRECURSOR]"/>
    <property type="match status" value="1"/>
</dbReference>
<dbReference type="AlphaFoldDB" id="E1YD79"/>
<evidence type="ECO:0000313" key="3">
    <source>
        <dbReference type="EMBL" id="CBX28523.1"/>
    </source>
</evidence>
<feature type="domain" description="Peptidoglycan beta-N-acetylmuramidase NamZ N-terminal" evidence="1">
    <location>
        <begin position="53"/>
        <end position="253"/>
    </location>
</feature>
<dbReference type="Gene3D" id="3.40.50.12170">
    <property type="entry name" value="Uncharacterised protein PF07075, DUF1343"/>
    <property type="match status" value="1"/>
</dbReference>